<dbReference type="EMBL" id="JBANRG010000082">
    <property type="protein sequence ID" value="KAK7437955.1"/>
    <property type="molecule type" value="Genomic_DNA"/>
</dbReference>
<keyword evidence="4" id="KW-1185">Reference proteome</keyword>
<proteinExistence type="predicted"/>
<gene>
    <name evidence="3" type="ORF">VKT23_018390</name>
</gene>
<sequence length="316" mass="34939">MYHVFLGAPTAKEVLQTADSSASWNWTTVSSKSIKPQSSSDFSYLLPPATLEAASRRISLIYRNIIFQDNDGNNNDEDPFDTTQESEGSIITWDPTPSYVNHSRSIHKSKSFINASASRFQTQTQLTQESQSYNYSDTSSIARFPQFHFSLHILTSLSSLSAQAQSGKKGSAKVNMLLAVLEVEGPDTIRTKKGPDAGKEISILKMILGDEDGNVCKLVAWREIAEAWGGTDKNSIGVKRGDIVLIQNVTATYEPKTSPSLSASPFLKSTLEICYRTMPYIHEDTRLRPDLRLGGMDACVRKVAAVVRWFEKMAGL</sequence>
<evidence type="ECO:0000313" key="3">
    <source>
        <dbReference type="EMBL" id="KAK7437955.1"/>
    </source>
</evidence>
<name>A0ABR1ITW0_9AGAR</name>
<evidence type="ECO:0000259" key="2">
    <source>
        <dbReference type="Pfam" id="PF21669"/>
    </source>
</evidence>
<dbReference type="Gene3D" id="2.40.50.140">
    <property type="entry name" value="Nucleic acid-binding proteins"/>
    <property type="match status" value="1"/>
</dbReference>
<protein>
    <recommendedName>
        <fullName evidence="2">Shieldin complex subunit 2 first OB fold domain-containing protein</fullName>
    </recommendedName>
</protein>
<organism evidence="3 4">
    <name type="scientific">Marasmiellus scandens</name>
    <dbReference type="NCBI Taxonomy" id="2682957"/>
    <lineage>
        <taxon>Eukaryota</taxon>
        <taxon>Fungi</taxon>
        <taxon>Dikarya</taxon>
        <taxon>Basidiomycota</taxon>
        <taxon>Agaricomycotina</taxon>
        <taxon>Agaricomycetes</taxon>
        <taxon>Agaricomycetidae</taxon>
        <taxon>Agaricales</taxon>
        <taxon>Marasmiineae</taxon>
        <taxon>Omphalotaceae</taxon>
        <taxon>Marasmiellus</taxon>
    </lineage>
</organism>
<dbReference type="InterPro" id="IPR049507">
    <property type="entry name" value="SHLD2_OB1"/>
</dbReference>
<evidence type="ECO:0000256" key="1">
    <source>
        <dbReference type="SAM" id="MobiDB-lite"/>
    </source>
</evidence>
<dbReference type="Proteomes" id="UP001498398">
    <property type="component" value="Unassembled WGS sequence"/>
</dbReference>
<accession>A0ABR1ITW0</accession>
<feature type="domain" description="Shieldin complex subunit 2 first OB fold" evidence="2">
    <location>
        <begin position="168"/>
        <end position="252"/>
    </location>
</feature>
<dbReference type="SUPFAM" id="SSF50249">
    <property type="entry name" value="Nucleic acid-binding proteins"/>
    <property type="match status" value="1"/>
</dbReference>
<reference evidence="3 4" key="1">
    <citation type="submission" date="2024-01" db="EMBL/GenBank/DDBJ databases">
        <title>A draft genome for the cacao thread blight pathogen Marasmiellus scandens.</title>
        <authorList>
            <person name="Baruah I.K."/>
            <person name="Leung J."/>
            <person name="Bukari Y."/>
            <person name="Amoako-Attah I."/>
            <person name="Meinhardt L.W."/>
            <person name="Bailey B.A."/>
            <person name="Cohen S.P."/>
        </authorList>
    </citation>
    <scope>NUCLEOTIDE SEQUENCE [LARGE SCALE GENOMIC DNA]</scope>
    <source>
        <strain evidence="3 4">GH-19</strain>
    </source>
</reference>
<feature type="region of interest" description="Disordered" evidence="1">
    <location>
        <begin position="72"/>
        <end position="94"/>
    </location>
</feature>
<dbReference type="Pfam" id="PF21669">
    <property type="entry name" value="SHLD2_OB1"/>
    <property type="match status" value="1"/>
</dbReference>
<evidence type="ECO:0000313" key="4">
    <source>
        <dbReference type="Proteomes" id="UP001498398"/>
    </source>
</evidence>
<comment type="caution">
    <text evidence="3">The sequence shown here is derived from an EMBL/GenBank/DDBJ whole genome shotgun (WGS) entry which is preliminary data.</text>
</comment>
<dbReference type="InterPro" id="IPR012340">
    <property type="entry name" value="NA-bd_OB-fold"/>
</dbReference>